<dbReference type="InterPro" id="IPR001401">
    <property type="entry name" value="Dynamin_GTPase"/>
</dbReference>
<evidence type="ECO:0000256" key="1">
    <source>
        <dbReference type="ARBA" id="ARBA00022741"/>
    </source>
</evidence>
<evidence type="ECO:0000256" key="3">
    <source>
        <dbReference type="SAM" id="MobiDB-lite"/>
    </source>
</evidence>
<protein>
    <recommendedName>
        <fullName evidence="8">Dynamin family protein</fullName>
    </recommendedName>
</protein>
<dbReference type="GO" id="GO:0006897">
    <property type="term" value="P:endocytosis"/>
    <property type="evidence" value="ECO:0007669"/>
    <property type="project" value="TreeGrafter"/>
</dbReference>
<dbReference type="SMART" id="SM00053">
    <property type="entry name" value="DYNc"/>
    <property type="match status" value="1"/>
</dbReference>
<keyword evidence="7" id="KW-1185">Reference proteome</keyword>
<dbReference type="GO" id="GO:0005739">
    <property type="term" value="C:mitochondrion"/>
    <property type="evidence" value="ECO:0007669"/>
    <property type="project" value="TreeGrafter"/>
</dbReference>
<evidence type="ECO:0000313" key="6">
    <source>
        <dbReference type="EMBL" id="KAF4971540.1"/>
    </source>
</evidence>
<gene>
    <name evidence="6" type="ORF">FZEAL_9824</name>
</gene>
<accession>A0A8H4XEL3</accession>
<dbReference type="InterPro" id="IPR030381">
    <property type="entry name" value="G_DYNAMIN_dom"/>
</dbReference>
<sequence length="913" mass="99845">MDVSLSSDVLNQLNTAEAKALHDIGDSLSACGVGKIVNLPQIIVVGEQSSGKSSVLEAISHVRFPVEGGLCTRFATELVLRQAQESRVDVSVRFADKSKATQTFHRTGFRDDDLPDIIKEAKECMGFTRAGKDFSKDVLRLDIQGPNMYPLSLVDLPGLFHTESESQSLGGKETVNELVESYMRQKNSIILVVVTANNQLESHVALSRVREIDPLKQRTLGVITKPDLTLPGYANEKTYVRVAKNQEGANKLQLGWHVLRNRAEDEASLDARDKVEEDFFKTGAWSSIPQEDRGIASLRKKLSRVLYNHIRNSLPGVVDDIETKLRERQEELDRLGKARSSQEDMRSFLLTIAGDFQRLARDGIHGRYNDAFFGGLEDEDRKLRALLRNFNRAFDHVLKTKGSTQEILPEHDGSEVNELPEYLEEFLERYPYEFADPEIITTEELNAQLQKQAAANQGCEFPGSPNKDLAIQLFKKQATPWKKIAEFHVSRVTVVAKSFVDELFNHVVGPVHANETTEAILSTCVDPFFNEKEKLLQVKLEELLRPYEQGYAVPLDVEFFSHMSQKATDRLASRFCDIMQRTYPEMFDEESTKRLNPRMLAQAISLDEGMKDGEFGTDKVIDMMLAYYEMSRRTFTDNVINLAIESCLVCEIPDILTPTQVDRMSKERLQELAAESDDTSSRRENLQEEVDVLRQGLAQCRRYRPRTVTALPSRQGASPAAKKATATPPTVTNTPPPPQVQPPQQATPKAKTAATPANATATPTANHGPKAANPVHDASKPPASTFSLPSGSFAGPFGPSDAKPTSPAPKTSGLFGSGSASSTASTFGTKPAAPAGGLFSGTKTDSPASGSSGLFASSTSTSSGAFGSSGSKPTAHIPSLFNTPATTPASTPSTTKPANNGGFTFGPSSNRGA</sequence>
<dbReference type="SUPFAM" id="SSF52540">
    <property type="entry name" value="P-loop containing nucleoside triphosphate hydrolases"/>
    <property type="match status" value="1"/>
</dbReference>
<dbReference type="PANTHER" id="PTHR11566">
    <property type="entry name" value="DYNAMIN"/>
    <property type="match status" value="1"/>
</dbReference>
<dbReference type="GO" id="GO:0016020">
    <property type="term" value="C:membrane"/>
    <property type="evidence" value="ECO:0007669"/>
    <property type="project" value="TreeGrafter"/>
</dbReference>
<dbReference type="Pfam" id="PF02212">
    <property type="entry name" value="GED"/>
    <property type="match status" value="1"/>
</dbReference>
<keyword evidence="2" id="KW-0342">GTP-binding</keyword>
<dbReference type="InterPro" id="IPR022812">
    <property type="entry name" value="Dynamin"/>
</dbReference>
<dbReference type="InterPro" id="IPR000375">
    <property type="entry name" value="Dynamin_stalk"/>
</dbReference>
<dbReference type="GO" id="GO:0005525">
    <property type="term" value="F:GTP binding"/>
    <property type="evidence" value="ECO:0007669"/>
    <property type="project" value="InterPro"/>
</dbReference>
<dbReference type="InterPro" id="IPR003130">
    <property type="entry name" value="GED"/>
</dbReference>
<feature type="compositionally biased region" description="Low complexity" evidence="3">
    <location>
        <begin position="811"/>
        <end position="829"/>
    </location>
</feature>
<dbReference type="InterPro" id="IPR020850">
    <property type="entry name" value="GED_dom"/>
</dbReference>
<feature type="compositionally biased region" description="Polar residues" evidence="3">
    <location>
        <begin position="896"/>
        <end position="913"/>
    </location>
</feature>
<feature type="compositionally biased region" description="Low complexity" evidence="3">
    <location>
        <begin position="849"/>
        <end position="871"/>
    </location>
</feature>
<feature type="domain" description="Dynamin-type G" evidence="5">
    <location>
        <begin position="36"/>
        <end position="315"/>
    </location>
</feature>
<dbReference type="Gene3D" id="3.40.50.300">
    <property type="entry name" value="P-loop containing nucleotide triphosphate hydrolases"/>
    <property type="match status" value="1"/>
</dbReference>
<dbReference type="Pfam" id="PF00350">
    <property type="entry name" value="Dynamin_N"/>
    <property type="match status" value="1"/>
</dbReference>
<dbReference type="GO" id="GO:0003924">
    <property type="term" value="F:GTPase activity"/>
    <property type="evidence" value="ECO:0007669"/>
    <property type="project" value="InterPro"/>
</dbReference>
<dbReference type="CDD" id="cd08771">
    <property type="entry name" value="DLP_1"/>
    <property type="match status" value="1"/>
</dbReference>
<dbReference type="GO" id="GO:0008017">
    <property type="term" value="F:microtubule binding"/>
    <property type="evidence" value="ECO:0007669"/>
    <property type="project" value="TreeGrafter"/>
</dbReference>
<dbReference type="GO" id="GO:0048312">
    <property type="term" value="P:intracellular distribution of mitochondria"/>
    <property type="evidence" value="ECO:0007669"/>
    <property type="project" value="TreeGrafter"/>
</dbReference>
<evidence type="ECO:0000256" key="2">
    <source>
        <dbReference type="ARBA" id="ARBA00023134"/>
    </source>
</evidence>
<dbReference type="InterPro" id="IPR045063">
    <property type="entry name" value="Dynamin_N"/>
</dbReference>
<dbReference type="PRINTS" id="PR00195">
    <property type="entry name" value="DYNAMIN"/>
</dbReference>
<dbReference type="EMBL" id="JABEYC010000965">
    <property type="protein sequence ID" value="KAF4971540.1"/>
    <property type="molecule type" value="Genomic_DNA"/>
</dbReference>
<dbReference type="AlphaFoldDB" id="A0A8H4XEL3"/>
<dbReference type="GO" id="GO:0005874">
    <property type="term" value="C:microtubule"/>
    <property type="evidence" value="ECO:0007669"/>
    <property type="project" value="TreeGrafter"/>
</dbReference>
<feature type="compositionally biased region" description="Low complexity" evidence="3">
    <location>
        <begin position="719"/>
        <end position="733"/>
    </location>
</feature>
<feature type="domain" description="GED" evidence="4">
    <location>
        <begin position="617"/>
        <end position="708"/>
    </location>
</feature>
<dbReference type="Pfam" id="PF01031">
    <property type="entry name" value="Dynamin_M"/>
    <property type="match status" value="1"/>
</dbReference>
<dbReference type="InterPro" id="IPR027417">
    <property type="entry name" value="P-loop_NTPase"/>
</dbReference>
<dbReference type="GO" id="GO:0016559">
    <property type="term" value="P:peroxisome fission"/>
    <property type="evidence" value="ECO:0007669"/>
    <property type="project" value="TreeGrafter"/>
</dbReference>
<comment type="caution">
    <text evidence="6">The sequence shown here is derived from an EMBL/GenBank/DDBJ whole genome shotgun (WGS) entry which is preliminary data.</text>
</comment>
<feature type="compositionally biased region" description="Low complexity" evidence="3">
    <location>
        <begin position="883"/>
        <end position="895"/>
    </location>
</feature>
<dbReference type="PROSITE" id="PS51388">
    <property type="entry name" value="GED"/>
    <property type="match status" value="1"/>
</dbReference>
<dbReference type="OrthoDB" id="415706at2759"/>
<feature type="region of interest" description="Disordered" evidence="3">
    <location>
        <begin position="704"/>
        <end position="913"/>
    </location>
</feature>
<reference evidence="6" key="2">
    <citation type="submission" date="2020-05" db="EMBL/GenBank/DDBJ databases">
        <authorList>
            <person name="Kim H.-S."/>
            <person name="Proctor R.H."/>
            <person name="Brown D.W."/>
        </authorList>
    </citation>
    <scope>NUCLEOTIDE SEQUENCE</scope>
    <source>
        <strain evidence="6">NRRL 22465</strain>
    </source>
</reference>
<evidence type="ECO:0000259" key="4">
    <source>
        <dbReference type="PROSITE" id="PS51388"/>
    </source>
</evidence>
<keyword evidence="1" id="KW-0547">Nucleotide-binding</keyword>
<evidence type="ECO:0000313" key="7">
    <source>
        <dbReference type="Proteomes" id="UP000635477"/>
    </source>
</evidence>
<reference evidence="6" key="1">
    <citation type="journal article" date="2020" name="BMC Genomics">
        <title>Correction to: Identification and distribution of gene clusters required for synthesis of sphingolipid metabolism inhibitors in diverse species of the filamentous fungus Fusarium.</title>
        <authorList>
            <person name="Kim H.S."/>
            <person name="Lohmar J.M."/>
            <person name="Busman M."/>
            <person name="Brown D.W."/>
            <person name="Naumann T.A."/>
            <person name="Divon H.H."/>
            <person name="Lysoe E."/>
            <person name="Uhlig S."/>
            <person name="Proctor R.H."/>
        </authorList>
    </citation>
    <scope>NUCLEOTIDE SEQUENCE</scope>
    <source>
        <strain evidence="6">NRRL 22465</strain>
    </source>
</reference>
<name>A0A8H4XEL3_9HYPO</name>
<proteinExistence type="predicted"/>
<dbReference type="PANTHER" id="PTHR11566:SF149">
    <property type="entry name" value="GTPASE, PUTATIVE (AFU_ORTHOLOGUE AFUA_6G11890)-RELATED"/>
    <property type="match status" value="1"/>
</dbReference>
<evidence type="ECO:0000259" key="5">
    <source>
        <dbReference type="PROSITE" id="PS51718"/>
    </source>
</evidence>
<evidence type="ECO:0008006" key="8">
    <source>
        <dbReference type="Google" id="ProtNLM"/>
    </source>
</evidence>
<feature type="compositionally biased region" description="Low complexity" evidence="3">
    <location>
        <begin position="742"/>
        <end position="765"/>
    </location>
</feature>
<dbReference type="Proteomes" id="UP000635477">
    <property type="component" value="Unassembled WGS sequence"/>
</dbReference>
<dbReference type="GO" id="GO:0000266">
    <property type="term" value="P:mitochondrial fission"/>
    <property type="evidence" value="ECO:0007669"/>
    <property type="project" value="TreeGrafter"/>
</dbReference>
<dbReference type="PROSITE" id="PS51718">
    <property type="entry name" value="G_DYNAMIN_2"/>
    <property type="match status" value="1"/>
</dbReference>
<organism evidence="6 7">
    <name type="scientific">Fusarium zealandicum</name>
    <dbReference type="NCBI Taxonomy" id="1053134"/>
    <lineage>
        <taxon>Eukaryota</taxon>
        <taxon>Fungi</taxon>
        <taxon>Dikarya</taxon>
        <taxon>Ascomycota</taxon>
        <taxon>Pezizomycotina</taxon>
        <taxon>Sordariomycetes</taxon>
        <taxon>Hypocreomycetidae</taxon>
        <taxon>Hypocreales</taxon>
        <taxon>Nectriaceae</taxon>
        <taxon>Fusarium</taxon>
        <taxon>Fusarium staphyleae species complex</taxon>
    </lineage>
</organism>